<reference evidence="10 11" key="1">
    <citation type="submission" date="2019-05" db="EMBL/GenBank/DDBJ databases">
        <authorList>
            <consortium name="Pathogen Informatics"/>
        </authorList>
    </citation>
    <scope>NUCLEOTIDE SEQUENCE [LARGE SCALE GENOMIC DNA]</scope>
    <source>
        <strain evidence="10 11">NCTC5386</strain>
    </source>
</reference>
<evidence type="ECO:0000256" key="6">
    <source>
        <dbReference type="ARBA" id="ARBA00022989"/>
    </source>
</evidence>
<feature type="transmembrane region" description="Helical" evidence="8">
    <location>
        <begin position="12"/>
        <end position="31"/>
    </location>
</feature>
<feature type="transmembrane region" description="Helical" evidence="8">
    <location>
        <begin position="132"/>
        <end position="153"/>
    </location>
</feature>
<sequence>MENKLTAKAFTMNVLNGIALGAVVVLIPGALLSELVKSLVASLPFLKPLVWGLGMSNSVMGLVCGVMVGMNFKFNPIQSASLGLATLFASGAISAKNGMIMMQGTGDIINMMITAAIGAGLILLVGNSLKAYTILVIPPLMMLVVGLIGRFLLPYVSMITKLIGIGVAQLLTLQPLMMCILLAIVFGLLIVSPITTVGIALAISLTGIGSGAANVGICATGFGFAILGWSVNTHGTAIAHFIGSPKISMPVWVKNPKTLLPIVCSAAACGMLAYFFNIQGTPMSAVFGFSGLVGPINHLNLVKGGWSLMNFLSTLLVFIGGPVAFGFLFKHLFMNVLHLIKPEDYKLDI</sequence>
<keyword evidence="3" id="KW-1003">Cell membrane</keyword>
<dbReference type="GO" id="GO:0009401">
    <property type="term" value="P:phosphoenolpyruvate-dependent sugar phosphotransferase system"/>
    <property type="evidence" value="ECO:0007669"/>
    <property type="project" value="InterPro"/>
</dbReference>
<keyword evidence="7 8" id="KW-0472">Membrane</keyword>
<dbReference type="InterPro" id="IPR003352">
    <property type="entry name" value="PTS_EIIC"/>
</dbReference>
<evidence type="ECO:0000256" key="4">
    <source>
        <dbReference type="ARBA" id="ARBA00022597"/>
    </source>
</evidence>
<feature type="transmembrane region" description="Helical" evidence="8">
    <location>
        <begin position="173"/>
        <end position="205"/>
    </location>
</feature>
<evidence type="ECO:0000256" key="3">
    <source>
        <dbReference type="ARBA" id="ARBA00022475"/>
    </source>
</evidence>
<name>A0A4U9XK18_9STRE</name>
<keyword evidence="6 8" id="KW-1133">Transmembrane helix</keyword>
<feature type="transmembrane region" description="Helical" evidence="8">
    <location>
        <begin position="212"/>
        <end position="231"/>
    </location>
</feature>
<keyword evidence="5 8" id="KW-0812">Transmembrane</keyword>
<dbReference type="RefSeq" id="WP_077322897.1">
    <property type="nucleotide sequence ID" value="NZ_CABEHT010000001.1"/>
</dbReference>
<dbReference type="GO" id="GO:0005886">
    <property type="term" value="C:plasma membrane"/>
    <property type="evidence" value="ECO:0007669"/>
    <property type="project" value="UniProtKB-SubCell"/>
</dbReference>
<keyword evidence="2" id="KW-0813">Transport</keyword>
<comment type="subcellular location">
    <subcellularLocation>
        <location evidence="1">Cell membrane</location>
        <topology evidence="1">Multi-pass membrane protein</topology>
    </subcellularLocation>
</comment>
<dbReference type="Pfam" id="PF13303">
    <property type="entry name" value="PTS_EIIC_2"/>
    <property type="match status" value="1"/>
</dbReference>
<evidence type="ECO:0000313" key="11">
    <source>
        <dbReference type="Proteomes" id="UP000394068"/>
    </source>
</evidence>
<dbReference type="GO" id="GO:0008982">
    <property type="term" value="F:protein-N(PI)-phosphohistidine-sugar phosphotransferase activity"/>
    <property type="evidence" value="ECO:0007669"/>
    <property type="project" value="InterPro"/>
</dbReference>
<keyword evidence="4" id="KW-0762">Sugar transport</keyword>
<evidence type="ECO:0000256" key="8">
    <source>
        <dbReference type="SAM" id="Phobius"/>
    </source>
</evidence>
<evidence type="ECO:0000256" key="7">
    <source>
        <dbReference type="ARBA" id="ARBA00023136"/>
    </source>
</evidence>
<feature type="transmembrane region" description="Helical" evidence="8">
    <location>
        <begin position="51"/>
        <end position="70"/>
    </location>
</feature>
<evidence type="ECO:0000259" key="9">
    <source>
        <dbReference type="Pfam" id="PF13303"/>
    </source>
</evidence>
<evidence type="ECO:0000256" key="1">
    <source>
        <dbReference type="ARBA" id="ARBA00004651"/>
    </source>
</evidence>
<feature type="transmembrane region" description="Helical" evidence="8">
    <location>
        <begin position="258"/>
        <end position="276"/>
    </location>
</feature>
<evidence type="ECO:0000256" key="5">
    <source>
        <dbReference type="ARBA" id="ARBA00022692"/>
    </source>
</evidence>
<feature type="transmembrane region" description="Helical" evidence="8">
    <location>
        <begin position="108"/>
        <end position="125"/>
    </location>
</feature>
<evidence type="ECO:0000313" key="10">
    <source>
        <dbReference type="EMBL" id="VTS12621.1"/>
    </source>
</evidence>
<proteinExistence type="predicted"/>
<accession>A0A4U9XK18</accession>
<evidence type="ECO:0000256" key="2">
    <source>
        <dbReference type="ARBA" id="ARBA00022448"/>
    </source>
</evidence>
<protein>
    <submittedName>
        <fullName evidence="10">Membrane protein</fullName>
    </submittedName>
</protein>
<feature type="domain" description="Phosphotransferase system EIIC" evidence="9">
    <location>
        <begin position="12"/>
        <end position="347"/>
    </location>
</feature>
<dbReference type="AlphaFoldDB" id="A0A4U9XK18"/>
<dbReference type="EMBL" id="CABEHT010000001">
    <property type="protein sequence ID" value="VTS12621.1"/>
    <property type="molecule type" value="Genomic_DNA"/>
</dbReference>
<dbReference type="Proteomes" id="UP000394068">
    <property type="component" value="Unassembled WGS sequence"/>
</dbReference>
<gene>
    <name evidence="10" type="ORF">NCTC5386_00441</name>
</gene>
<organism evidence="10 11">
    <name type="scientific">Streptococcus pseudoporcinus</name>
    <dbReference type="NCBI Taxonomy" id="361101"/>
    <lineage>
        <taxon>Bacteria</taxon>
        <taxon>Bacillati</taxon>
        <taxon>Bacillota</taxon>
        <taxon>Bacilli</taxon>
        <taxon>Lactobacillales</taxon>
        <taxon>Streptococcaceae</taxon>
        <taxon>Streptococcus</taxon>
    </lineage>
</organism>
<feature type="transmembrane region" description="Helical" evidence="8">
    <location>
        <begin position="308"/>
        <end position="329"/>
    </location>
</feature>